<feature type="region of interest" description="Disordered" evidence="1">
    <location>
        <begin position="33"/>
        <end position="58"/>
    </location>
</feature>
<reference evidence="4" key="1">
    <citation type="submission" date="2022-11" db="UniProtKB">
        <authorList>
            <consortium name="WormBaseParasite"/>
        </authorList>
    </citation>
    <scope>IDENTIFICATION</scope>
</reference>
<evidence type="ECO:0000256" key="2">
    <source>
        <dbReference type="SAM" id="Phobius"/>
    </source>
</evidence>
<evidence type="ECO:0000313" key="3">
    <source>
        <dbReference type="Proteomes" id="UP000887563"/>
    </source>
</evidence>
<protein>
    <submittedName>
        <fullName evidence="4">Uncharacterized protein</fullName>
    </submittedName>
</protein>
<dbReference type="InterPro" id="IPR035291">
    <property type="entry name" value="DUF5354"/>
</dbReference>
<dbReference type="Proteomes" id="UP000887563">
    <property type="component" value="Unplaced"/>
</dbReference>
<evidence type="ECO:0000313" key="4">
    <source>
        <dbReference type="WBParaSite" id="Minc3s03401g33737"/>
    </source>
</evidence>
<keyword evidence="2" id="KW-1133">Transmembrane helix</keyword>
<evidence type="ECO:0000256" key="1">
    <source>
        <dbReference type="SAM" id="MobiDB-lite"/>
    </source>
</evidence>
<keyword evidence="3" id="KW-1185">Reference proteome</keyword>
<proteinExistence type="predicted"/>
<feature type="transmembrane region" description="Helical" evidence="2">
    <location>
        <begin position="67"/>
        <end position="89"/>
    </location>
</feature>
<name>A0A914N3A3_MELIC</name>
<accession>A0A914N3A3</accession>
<dbReference type="Pfam" id="PF17305">
    <property type="entry name" value="DUF5354"/>
    <property type="match status" value="1"/>
</dbReference>
<organism evidence="3 4">
    <name type="scientific">Meloidogyne incognita</name>
    <name type="common">Southern root-knot nematode worm</name>
    <name type="synonym">Oxyuris incognita</name>
    <dbReference type="NCBI Taxonomy" id="6306"/>
    <lineage>
        <taxon>Eukaryota</taxon>
        <taxon>Metazoa</taxon>
        <taxon>Ecdysozoa</taxon>
        <taxon>Nematoda</taxon>
        <taxon>Chromadorea</taxon>
        <taxon>Rhabditida</taxon>
        <taxon>Tylenchina</taxon>
        <taxon>Tylenchomorpha</taxon>
        <taxon>Tylenchoidea</taxon>
        <taxon>Meloidogynidae</taxon>
        <taxon>Meloidogyninae</taxon>
        <taxon>Meloidogyne</taxon>
        <taxon>Meloidogyne incognita group</taxon>
    </lineage>
</organism>
<keyword evidence="2" id="KW-0472">Membrane</keyword>
<sequence>MTTNTFLNQQNFSSSPMCRLFFPFISSTSPAISSTTESTERKQQQNNCQKSSRLNNSRRNYSSNSSLFAAIFASLCVFAVHLPAVAGLACYETVNGKITIVQNDAWRYCALVPATIVGKEMVNGSQFGIGAENDMLGMYNNAFALSQEEYRILTVCIYERYDFSRFLTMMKPDMAVEFAFRCVCNYDLCNSEPTFSAYLSAIKSESFARR</sequence>
<dbReference type="AlphaFoldDB" id="A0A914N3A3"/>
<dbReference type="WBParaSite" id="Minc3s03401g33737">
    <property type="protein sequence ID" value="Minc3s03401g33737"/>
    <property type="gene ID" value="Minc3s03401g33737"/>
</dbReference>
<keyword evidence="2" id="KW-0812">Transmembrane</keyword>